<keyword evidence="2" id="KW-0732">Signal</keyword>
<evidence type="ECO:0000313" key="3">
    <source>
        <dbReference type="EMBL" id="RDI65220.1"/>
    </source>
</evidence>
<dbReference type="Proteomes" id="UP000254869">
    <property type="component" value="Unassembled WGS sequence"/>
</dbReference>
<dbReference type="EMBL" id="QQBC01000006">
    <property type="protein sequence ID" value="RDI65220.1"/>
    <property type="molecule type" value="Genomic_DNA"/>
</dbReference>
<dbReference type="SUPFAM" id="SSF52799">
    <property type="entry name" value="(Phosphotyrosine protein) phosphatases II"/>
    <property type="match status" value="1"/>
</dbReference>
<organism evidence="3 4">
    <name type="scientific">Nocardia pseudobrasiliensis</name>
    <dbReference type="NCBI Taxonomy" id="45979"/>
    <lineage>
        <taxon>Bacteria</taxon>
        <taxon>Bacillati</taxon>
        <taxon>Actinomycetota</taxon>
        <taxon>Actinomycetes</taxon>
        <taxon>Mycobacteriales</taxon>
        <taxon>Nocardiaceae</taxon>
        <taxon>Nocardia</taxon>
    </lineage>
</organism>
<accession>A0A370I3R1</accession>
<comment type="caution">
    <text evidence="3">The sequence shown here is derived from an EMBL/GenBank/DDBJ whole genome shotgun (WGS) entry which is preliminary data.</text>
</comment>
<reference evidence="3 4" key="1">
    <citation type="submission" date="2018-07" db="EMBL/GenBank/DDBJ databases">
        <title>Genomic Encyclopedia of Type Strains, Phase IV (KMG-IV): sequencing the most valuable type-strain genomes for metagenomic binning, comparative biology and taxonomic classification.</title>
        <authorList>
            <person name="Goeker M."/>
        </authorList>
    </citation>
    <scope>NUCLEOTIDE SEQUENCE [LARGE SCALE GENOMIC DNA]</scope>
    <source>
        <strain evidence="3 4">DSM 44290</strain>
    </source>
</reference>
<sequence length="291" mass="31455">MRFSLVSLFGAALAVCALTATTVAAQPGAELAVAGGKIELQGAVNTRDIGGYRTYDGKTVKSGKAIRSDSLQSLTDADLQKLGSLQLKQVIDLRTAQEVQFSGADKLPAGVPLVSRPTSDTGMFVLMLQLIQSKDYQKQESTLGNGGAERIMQNMYTSLATDPDTKAKVAQTIRDLASTDKPTLYHCTAGKDRTGWITYIVLRAVGVPEQTARQDYLKSNQYRAAADAKLREQVKQAGLMQNPDLLIPLQEVRDEYLDTAVNKIGDFGRYLTDGLGLDPGTILKLRKNLVG</sequence>
<feature type="signal peptide" evidence="2">
    <location>
        <begin position="1"/>
        <end position="25"/>
    </location>
</feature>
<dbReference type="GO" id="GO:0004721">
    <property type="term" value="F:phosphoprotein phosphatase activity"/>
    <property type="evidence" value="ECO:0007669"/>
    <property type="project" value="InterPro"/>
</dbReference>
<dbReference type="InterPro" id="IPR026893">
    <property type="entry name" value="Tyr/Ser_Pase_IphP-type"/>
</dbReference>
<dbReference type="Pfam" id="PF13350">
    <property type="entry name" value="Y_phosphatase3"/>
    <property type="match status" value="1"/>
</dbReference>
<comment type="similarity">
    <text evidence="1">Belongs to the protein-tyrosine phosphatase family.</text>
</comment>
<gene>
    <name evidence="3" type="ORF">DFR76_10689</name>
</gene>
<dbReference type="InterPro" id="IPR029021">
    <property type="entry name" value="Prot-tyrosine_phosphatase-like"/>
</dbReference>
<dbReference type="PANTHER" id="PTHR31126">
    <property type="entry name" value="TYROSINE-PROTEIN PHOSPHATASE"/>
    <property type="match status" value="1"/>
</dbReference>
<dbReference type="Gene3D" id="3.90.190.10">
    <property type="entry name" value="Protein tyrosine phosphatase superfamily"/>
    <property type="match status" value="1"/>
</dbReference>
<evidence type="ECO:0000313" key="4">
    <source>
        <dbReference type="Proteomes" id="UP000254869"/>
    </source>
</evidence>
<keyword evidence="4" id="KW-1185">Reference proteome</keyword>
<dbReference type="PANTHER" id="PTHR31126:SF1">
    <property type="entry name" value="TYROSINE SPECIFIC PROTEIN PHOSPHATASES DOMAIN-CONTAINING PROTEIN"/>
    <property type="match status" value="1"/>
</dbReference>
<feature type="chain" id="PRO_5016795004" evidence="2">
    <location>
        <begin position="26"/>
        <end position="291"/>
    </location>
</feature>
<dbReference type="AlphaFoldDB" id="A0A370I3R1"/>
<dbReference type="STRING" id="1210086.GCA_001613105_07193"/>
<evidence type="ECO:0000256" key="2">
    <source>
        <dbReference type="SAM" id="SignalP"/>
    </source>
</evidence>
<proteinExistence type="inferred from homology"/>
<name>A0A370I3R1_9NOCA</name>
<evidence type="ECO:0000256" key="1">
    <source>
        <dbReference type="ARBA" id="ARBA00009580"/>
    </source>
</evidence>
<protein>
    <submittedName>
        <fullName evidence="3">Protein-tyrosine phosphatase</fullName>
    </submittedName>
</protein>